<dbReference type="Pfam" id="PF13175">
    <property type="entry name" value="AAA_15"/>
    <property type="match status" value="1"/>
</dbReference>
<dbReference type="PANTHER" id="PTHR43581">
    <property type="entry name" value="ATP/GTP PHOSPHATASE"/>
    <property type="match status" value="1"/>
</dbReference>
<dbReference type="PANTHER" id="PTHR43581:SF4">
    <property type="entry name" value="ATP_GTP PHOSPHATASE"/>
    <property type="match status" value="1"/>
</dbReference>
<dbReference type="Pfam" id="PF20469">
    <property type="entry name" value="OLD-like_TOPRIM"/>
    <property type="match status" value="1"/>
</dbReference>
<comment type="caution">
    <text evidence="3">The sequence shown here is derived from an EMBL/GenBank/DDBJ whole genome shotgun (WGS) entry which is preliminary data.</text>
</comment>
<protein>
    <submittedName>
        <fullName evidence="3">Uncharacterized protein</fullName>
    </submittedName>
</protein>
<dbReference type="InterPro" id="IPR041685">
    <property type="entry name" value="AAA_GajA/Old/RecF-like"/>
</dbReference>
<feature type="domain" description="OLD protein-like TOPRIM" evidence="2">
    <location>
        <begin position="437"/>
        <end position="498"/>
    </location>
</feature>
<dbReference type="EMBL" id="PFAZ01000001">
    <property type="protein sequence ID" value="PIR89317.1"/>
    <property type="molecule type" value="Genomic_DNA"/>
</dbReference>
<dbReference type="Gene3D" id="3.40.50.300">
    <property type="entry name" value="P-loop containing nucleotide triphosphate hydrolases"/>
    <property type="match status" value="1"/>
</dbReference>
<dbReference type="SUPFAM" id="SSF52540">
    <property type="entry name" value="P-loop containing nucleoside triphosphate hydrolases"/>
    <property type="match status" value="1"/>
</dbReference>
<feature type="domain" description="Endonuclease GajA/Old nuclease/RecF-like AAA" evidence="1">
    <location>
        <begin position="4"/>
        <end position="376"/>
    </location>
</feature>
<proteinExistence type="predicted"/>
<dbReference type="AlphaFoldDB" id="A0A2H0USF7"/>
<gene>
    <name evidence="3" type="ORF">COU07_00250</name>
</gene>
<dbReference type="InterPro" id="IPR034139">
    <property type="entry name" value="TOPRIM_OLD"/>
</dbReference>
<sequence length="628" mass="72332">MLILRKMKIKNFRSFVDDEIVFDDITAIVGANEGGKTNILDAIEHITSESPFKHDDLRKGSKNYPYGEIEINYTVTLTDKVIPELIEEVPQLNERDFLITKKGKLDHAPDFCFQLIDAKDLEKIITIKKVSQFKKKFDAEQIKAFDEALKRKWFVKKPVLNLTHSPFPQLRKEGVIEVIDSEQKINSFLSSKIIEELRSNTNIYFWKYNKGEFLKNITPINEFVANPNNFPAMKNLFTVAGWKKNDFQRYLVDTKINDAVVVMREVENKINKLIKKTWRQHRDLTISIQRTENDLLLNLQELNAPTPPEIRSDGLKWFLGFLINFRARAKNLSDFTILIDEPALHLHPRGQKDVLSEIKGLGKDNQIIYTTHQTFMLDRNHPERVRILTRESIKSGGHDYYFASRIIGEPETKDIISDPLLREALGFNVSDISPISAKNILVEGTFDRGLLLLLNKYFPSIDLEQFSIIACDGASDIKRFANFCLANELKIFCLYDSDESGKICHDNTSENAVPTNLKTHFKLLHNDFLALETPEDLFSLELFRNATRDVTELKDFAPTSSSPKMQQLKTFLDSKKISRDEKNEIKHKLEDALLKKLGEELNNQKISTGDSLVKLLVSLAEELKKRKI</sequence>
<organism evidence="3 4">
    <name type="scientific">Candidatus Harrisonbacteria bacterium CG10_big_fil_rev_8_21_14_0_10_40_38</name>
    <dbReference type="NCBI Taxonomy" id="1974583"/>
    <lineage>
        <taxon>Bacteria</taxon>
        <taxon>Candidatus Harrisoniibacteriota</taxon>
    </lineage>
</organism>
<evidence type="ECO:0000259" key="1">
    <source>
        <dbReference type="Pfam" id="PF13175"/>
    </source>
</evidence>
<dbReference type="Proteomes" id="UP000231157">
    <property type="component" value="Unassembled WGS sequence"/>
</dbReference>
<reference evidence="4" key="1">
    <citation type="submission" date="2017-09" db="EMBL/GenBank/DDBJ databases">
        <title>Depth-based differentiation of microbial function through sediment-hosted aquifers and enrichment of novel symbionts in the deep terrestrial subsurface.</title>
        <authorList>
            <person name="Probst A.J."/>
            <person name="Ladd B."/>
            <person name="Jarett J.K."/>
            <person name="Geller-Mcgrath D.E."/>
            <person name="Sieber C.M.K."/>
            <person name="Emerson J.B."/>
            <person name="Anantharaman K."/>
            <person name="Thomas B.C."/>
            <person name="Malmstrom R."/>
            <person name="Stieglmeier M."/>
            <person name="Klingl A."/>
            <person name="Woyke T."/>
            <person name="Ryan C.M."/>
            <person name="Banfield J.F."/>
        </authorList>
    </citation>
    <scope>NUCLEOTIDE SEQUENCE [LARGE SCALE GENOMIC DNA]</scope>
</reference>
<dbReference type="InterPro" id="IPR027417">
    <property type="entry name" value="P-loop_NTPase"/>
</dbReference>
<evidence type="ECO:0000259" key="2">
    <source>
        <dbReference type="Pfam" id="PF20469"/>
    </source>
</evidence>
<dbReference type="InterPro" id="IPR051396">
    <property type="entry name" value="Bact_Antivir_Def_Nuclease"/>
</dbReference>
<evidence type="ECO:0000313" key="4">
    <source>
        <dbReference type="Proteomes" id="UP000231157"/>
    </source>
</evidence>
<accession>A0A2H0USF7</accession>
<evidence type="ECO:0000313" key="3">
    <source>
        <dbReference type="EMBL" id="PIR89317.1"/>
    </source>
</evidence>
<name>A0A2H0USF7_9BACT</name>